<dbReference type="RefSeq" id="WP_114065807.1">
    <property type="nucleotide sequence ID" value="NZ_CP030850.1"/>
</dbReference>
<sequence>MYKARLIHAQISLGKFEEFLDNFIYYSKQRISTCVYVANVHMFIECKIDYDFRASFNLADIVLPDGKPLCNALYYLYNIKQERVAGMDVMPALLERASKSGVIVYFYGSTDDVLKKIHEKCASIYPTLKIGGMYSPPFRKLTADEDQKIIDNINASGAGIVLVALGCPKQEKWMSAMKGRISSVMIGVGGAFPVFAGAQKRAPKWMQDASLEWLYRLVQEPRRLFKRYFVTNSLFIFMVLREKLRLSWFPSHK</sequence>
<name>A0A344TEF0_9BACT</name>
<keyword evidence="1" id="KW-0328">Glycosyltransferase</keyword>
<dbReference type="InterPro" id="IPR004629">
    <property type="entry name" value="WecG_TagA_CpsF"/>
</dbReference>
<dbReference type="CDD" id="cd06533">
    <property type="entry name" value="Glyco_transf_WecG_TagA"/>
    <property type="match status" value="1"/>
</dbReference>
<evidence type="ECO:0000256" key="2">
    <source>
        <dbReference type="ARBA" id="ARBA00022679"/>
    </source>
</evidence>
<protein>
    <submittedName>
        <fullName evidence="3">Glycosyltransferase</fullName>
    </submittedName>
</protein>
<evidence type="ECO:0000313" key="4">
    <source>
        <dbReference type="Proteomes" id="UP000251993"/>
    </source>
</evidence>
<dbReference type="AlphaFoldDB" id="A0A344TEF0"/>
<proteinExistence type="predicted"/>
<reference evidence="3 4" key="1">
    <citation type="submission" date="2018-07" db="EMBL/GenBank/DDBJ databases">
        <title>Genome sequencing of Runella.</title>
        <authorList>
            <person name="Baek M.-G."/>
            <person name="Yi H."/>
        </authorList>
    </citation>
    <scope>NUCLEOTIDE SEQUENCE [LARGE SCALE GENOMIC DNA]</scope>
    <source>
        <strain evidence="3 4">HYN0085</strain>
    </source>
</reference>
<keyword evidence="4" id="KW-1185">Reference proteome</keyword>
<dbReference type="PANTHER" id="PTHR34136:SF1">
    <property type="entry name" value="UDP-N-ACETYL-D-MANNOSAMINURONIC ACID TRANSFERASE"/>
    <property type="match status" value="1"/>
</dbReference>
<dbReference type="OrthoDB" id="9771846at2"/>
<dbReference type="Pfam" id="PF03808">
    <property type="entry name" value="Glyco_tran_WecG"/>
    <property type="match status" value="1"/>
</dbReference>
<organism evidence="3 4">
    <name type="scientific">Runella rosea</name>
    <dbReference type="NCBI Taxonomy" id="2259595"/>
    <lineage>
        <taxon>Bacteria</taxon>
        <taxon>Pseudomonadati</taxon>
        <taxon>Bacteroidota</taxon>
        <taxon>Cytophagia</taxon>
        <taxon>Cytophagales</taxon>
        <taxon>Spirosomataceae</taxon>
        <taxon>Runella</taxon>
    </lineage>
</organism>
<dbReference type="Proteomes" id="UP000251993">
    <property type="component" value="Chromosome"/>
</dbReference>
<dbReference type="PANTHER" id="PTHR34136">
    <property type="match status" value="1"/>
</dbReference>
<accession>A0A344TEF0</accession>
<dbReference type="EMBL" id="CP030850">
    <property type="protein sequence ID" value="AXE17021.1"/>
    <property type="molecule type" value="Genomic_DNA"/>
</dbReference>
<keyword evidence="2 3" id="KW-0808">Transferase</keyword>
<evidence type="ECO:0000313" key="3">
    <source>
        <dbReference type="EMBL" id="AXE17021.1"/>
    </source>
</evidence>
<gene>
    <name evidence="3" type="ORF">DR864_04370</name>
</gene>
<evidence type="ECO:0000256" key="1">
    <source>
        <dbReference type="ARBA" id="ARBA00022676"/>
    </source>
</evidence>
<dbReference type="NCBIfam" id="TIGR00696">
    <property type="entry name" value="wecG_tagA_cpsF"/>
    <property type="match status" value="1"/>
</dbReference>
<dbReference type="KEGG" id="run:DR864_04370"/>
<dbReference type="GO" id="GO:0016758">
    <property type="term" value="F:hexosyltransferase activity"/>
    <property type="evidence" value="ECO:0007669"/>
    <property type="project" value="TreeGrafter"/>
</dbReference>